<evidence type="ECO:0000256" key="5">
    <source>
        <dbReference type="ARBA" id="ARBA00023125"/>
    </source>
</evidence>
<dbReference type="GO" id="GO:0000703">
    <property type="term" value="F:oxidized pyrimidine nucleobase lesion DNA N-glycosylase activity"/>
    <property type="evidence" value="ECO:0007669"/>
    <property type="project" value="TreeGrafter"/>
</dbReference>
<comment type="subcellular location">
    <subcellularLocation>
        <location evidence="1">Nucleus</location>
    </subcellularLocation>
</comment>
<dbReference type="OrthoDB" id="408702at2759"/>
<gene>
    <name evidence="10" type="primary">LOC114249323</name>
</gene>
<evidence type="ECO:0000259" key="8">
    <source>
        <dbReference type="Pfam" id="PF03167"/>
    </source>
</evidence>
<dbReference type="PANTHER" id="PTHR13235">
    <property type="entry name" value="SINGLE-STRAND SELECTIVE MONOFUNCTIONAL URACIL DNA GLYCOSYLASE"/>
    <property type="match status" value="1"/>
</dbReference>
<keyword evidence="4" id="KW-0378">Hydrolase</keyword>
<dbReference type="CDD" id="cd19374">
    <property type="entry name" value="UDG-F3_SMUG1-like"/>
    <property type="match status" value="1"/>
</dbReference>
<dbReference type="FunFam" id="3.40.470.10:FF:000005">
    <property type="entry name" value="Single-strand selective monofunctional uracil DNA glycosylase"/>
    <property type="match status" value="1"/>
</dbReference>
<dbReference type="GO" id="GO:0003677">
    <property type="term" value="F:DNA binding"/>
    <property type="evidence" value="ECO:0007669"/>
    <property type="project" value="UniProtKB-KW"/>
</dbReference>
<reference evidence="10" key="1">
    <citation type="submission" date="2025-08" db="UniProtKB">
        <authorList>
            <consortium name="RefSeq"/>
        </authorList>
    </citation>
    <scope>IDENTIFICATION</scope>
    <source>
        <tissue evidence="10">Silk gland</tissue>
    </source>
</reference>
<dbReference type="CTD" id="42078"/>
<dbReference type="Pfam" id="PF03167">
    <property type="entry name" value="UDG"/>
    <property type="match status" value="1"/>
</dbReference>
<dbReference type="GO" id="GO:0005634">
    <property type="term" value="C:nucleus"/>
    <property type="evidence" value="ECO:0007669"/>
    <property type="project" value="UniProtKB-SubCell"/>
</dbReference>
<evidence type="ECO:0000313" key="10">
    <source>
        <dbReference type="RefSeq" id="XP_028038647.1"/>
    </source>
</evidence>
<dbReference type="Proteomes" id="UP000504629">
    <property type="component" value="Unplaced"/>
</dbReference>
<name>A0A6J2KCK0_BOMMA</name>
<dbReference type="AlphaFoldDB" id="A0A6J2KCK0"/>
<keyword evidence="5" id="KW-0238">DNA-binding</keyword>
<keyword evidence="9" id="KW-1185">Reference proteome</keyword>
<dbReference type="SUPFAM" id="SSF52141">
    <property type="entry name" value="Uracil-DNA glycosylase-like"/>
    <property type="match status" value="1"/>
</dbReference>
<proteinExistence type="inferred from homology"/>
<accession>A0A6J2KCK0</accession>
<dbReference type="PANTHER" id="PTHR13235:SF2">
    <property type="entry name" value="SINGLE-STRAND SELECTIVE MONOFUNCTIONAL URACIL DNA GLYCOSYLASE"/>
    <property type="match status" value="1"/>
</dbReference>
<dbReference type="GO" id="GO:0017065">
    <property type="term" value="F:single-strand selective uracil DNA N-glycosylase activity"/>
    <property type="evidence" value="ECO:0007669"/>
    <property type="project" value="InterPro"/>
</dbReference>
<keyword evidence="3" id="KW-0227">DNA damage</keyword>
<dbReference type="InterPro" id="IPR039134">
    <property type="entry name" value="SMUG1"/>
</dbReference>
<evidence type="ECO:0000256" key="4">
    <source>
        <dbReference type="ARBA" id="ARBA00022801"/>
    </source>
</evidence>
<keyword evidence="6" id="KW-0234">DNA repair</keyword>
<keyword evidence="7" id="KW-0539">Nucleus</keyword>
<dbReference type="GO" id="GO:0006284">
    <property type="term" value="P:base-excision repair"/>
    <property type="evidence" value="ECO:0007669"/>
    <property type="project" value="InterPro"/>
</dbReference>
<dbReference type="RefSeq" id="XP_028038647.1">
    <property type="nucleotide sequence ID" value="XM_028182846.1"/>
</dbReference>
<dbReference type="GeneID" id="114249323"/>
<sequence>MTEPCVVSSFFSEPKTNKHSSTIAEDFLFYIDELNQQLDDFKTPASVQCVYNPTKYARECFETYVKKYCNTKKRIMYFGMNPGPWGMSQTGVPFGEISSVRDWLGIKGSVGKPPLEIKSRPVNGFDCKRTEVSGKRFWGLFKNLCGEPNNFFESSFVYNYLPEQWMKNNGCNLTPGDFKAAEIDSLYHICDPIFKKVLELYDVHIIVAIGKFCELRAQKILDKYSFRNKIQVIYMPHPSPRAVNNNNWDDKALHCLKQNNLLHFYQGFA</sequence>
<evidence type="ECO:0000256" key="1">
    <source>
        <dbReference type="ARBA" id="ARBA00004123"/>
    </source>
</evidence>
<comment type="similarity">
    <text evidence="2">Belongs to the uracil-DNA glycosylase (UDG) superfamily. SMUG1 family.</text>
</comment>
<evidence type="ECO:0000256" key="7">
    <source>
        <dbReference type="ARBA" id="ARBA00023242"/>
    </source>
</evidence>
<dbReference type="InterPro" id="IPR005122">
    <property type="entry name" value="Uracil-DNA_glycosylase-like"/>
</dbReference>
<dbReference type="Gene3D" id="3.40.470.10">
    <property type="entry name" value="Uracil-DNA glycosylase-like domain"/>
    <property type="match status" value="1"/>
</dbReference>
<dbReference type="InterPro" id="IPR036895">
    <property type="entry name" value="Uracil-DNA_glycosylase-like_sf"/>
</dbReference>
<feature type="domain" description="Uracil-DNA glycosylase-like" evidence="8">
    <location>
        <begin position="67"/>
        <end position="247"/>
    </location>
</feature>
<evidence type="ECO:0000256" key="6">
    <source>
        <dbReference type="ARBA" id="ARBA00023204"/>
    </source>
</evidence>
<evidence type="ECO:0000256" key="3">
    <source>
        <dbReference type="ARBA" id="ARBA00022763"/>
    </source>
</evidence>
<protein>
    <submittedName>
        <fullName evidence="10">Single-strand selective monofunctional uracil DNA glycosylase isoform X1</fullName>
    </submittedName>
</protein>
<evidence type="ECO:0000313" key="9">
    <source>
        <dbReference type="Proteomes" id="UP000504629"/>
    </source>
</evidence>
<evidence type="ECO:0000256" key="2">
    <source>
        <dbReference type="ARBA" id="ARBA00007889"/>
    </source>
</evidence>
<organism evidence="9 10">
    <name type="scientific">Bombyx mandarina</name>
    <name type="common">Wild silk moth</name>
    <name type="synonym">Wild silkworm</name>
    <dbReference type="NCBI Taxonomy" id="7092"/>
    <lineage>
        <taxon>Eukaryota</taxon>
        <taxon>Metazoa</taxon>
        <taxon>Ecdysozoa</taxon>
        <taxon>Arthropoda</taxon>
        <taxon>Hexapoda</taxon>
        <taxon>Insecta</taxon>
        <taxon>Pterygota</taxon>
        <taxon>Neoptera</taxon>
        <taxon>Endopterygota</taxon>
        <taxon>Lepidoptera</taxon>
        <taxon>Glossata</taxon>
        <taxon>Ditrysia</taxon>
        <taxon>Bombycoidea</taxon>
        <taxon>Bombycidae</taxon>
        <taxon>Bombycinae</taxon>
        <taxon>Bombyx</taxon>
    </lineage>
</organism>
<dbReference type="KEGG" id="bman:114249323"/>